<dbReference type="InterPro" id="IPR016032">
    <property type="entry name" value="Sig_transdc_resp-reg_C-effctor"/>
</dbReference>
<dbReference type="Pfam" id="PF00931">
    <property type="entry name" value="NB-ARC"/>
    <property type="match status" value="1"/>
</dbReference>
<dbReference type="RefSeq" id="WP_397096470.1">
    <property type="nucleotide sequence ID" value="NZ_JBIRYO010000061.1"/>
</dbReference>
<dbReference type="SMART" id="SM00421">
    <property type="entry name" value="HTH_LUXR"/>
    <property type="match status" value="1"/>
</dbReference>
<dbReference type="Proteomes" id="UP001611415">
    <property type="component" value="Unassembled WGS sequence"/>
</dbReference>
<proteinExistence type="predicted"/>
<feature type="repeat" description="TPR" evidence="1">
    <location>
        <begin position="581"/>
        <end position="614"/>
    </location>
</feature>
<reference evidence="4 5" key="1">
    <citation type="submission" date="2024-10" db="EMBL/GenBank/DDBJ databases">
        <title>The Natural Products Discovery Center: Release of the First 8490 Sequenced Strains for Exploring Actinobacteria Biosynthetic Diversity.</title>
        <authorList>
            <person name="Kalkreuter E."/>
            <person name="Kautsar S.A."/>
            <person name="Yang D."/>
            <person name="Bader C.D."/>
            <person name="Teijaro C.N."/>
            <person name="Fluegel L."/>
            <person name="Davis C.M."/>
            <person name="Simpson J.R."/>
            <person name="Lauterbach L."/>
            <person name="Steele A.D."/>
            <person name="Gui C."/>
            <person name="Meng S."/>
            <person name="Li G."/>
            <person name="Viehrig K."/>
            <person name="Ye F."/>
            <person name="Su P."/>
            <person name="Kiefer A.F."/>
            <person name="Nichols A."/>
            <person name="Cepeda A.J."/>
            <person name="Yan W."/>
            <person name="Fan B."/>
            <person name="Jiang Y."/>
            <person name="Adhikari A."/>
            <person name="Zheng C.-J."/>
            <person name="Schuster L."/>
            <person name="Cowan T.M."/>
            <person name="Smanski M.J."/>
            <person name="Chevrette M.G."/>
            <person name="De Carvalho L.P.S."/>
            <person name="Shen B."/>
        </authorList>
    </citation>
    <scope>NUCLEOTIDE SEQUENCE [LARGE SCALE GENOMIC DNA]</scope>
    <source>
        <strain evidence="4 5">NPDC019275</strain>
    </source>
</reference>
<dbReference type="SUPFAM" id="SSF46894">
    <property type="entry name" value="C-terminal effector domain of the bipartite response regulators"/>
    <property type="match status" value="1"/>
</dbReference>
<evidence type="ECO:0000313" key="4">
    <source>
        <dbReference type="EMBL" id="MFI2478798.1"/>
    </source>
</evidence>
<dbReference type="PRINTS" id="PR00038">
    <property type="entry name" value="HTHLUXR"/>
</dbReference>
<dbReference type="SUPFAM" id="SSF52540">
    <property type="entry name" value="P-loop containing nucleoside triphosphate hydrolases"/>
    <property type="match status" value="1"/>
</dbReference>
<feature type="domain" description="HTH luxR-type" evidence="3">
    <location>
        <begin position="753"/>
        <end position="818"/>
    </location>
</feature>
<dbReference type="CDD" id="cd06170">
    <property type="entry name" value="LuxR_C_like"/>
    <property type="match status" value="1"/>
</dbReference>
<dbReference type="PANTHER" id="PTHR47691:SF3">
    <property type="entry name" value="HTH-TYPE TRANSCRIPTIONAL REGULATOR RV0890C-RELATED"/>
    <property type="match status" value="1"/>
</dbReference>
<accession>A0ABW7XCY8</accession>
<dbReference type="SUPFAM" id="SSF48452">
    <property type="entry name" value="TPR-like"/>
    <property type="match status" value="2"/>
</dbReference>
<dbReference type="InterPro" id="IPR000792">
    <property type="entry name" value="Tscrpt_reg_LuxR_C"/>
</dbReference>
<keyword evidence="4" id="KW-0547">Nucleotide-binding</keyword>
<keyword evidence="1" id="KW-0802">TPR repeat</keyword>
<name>A0ABW7XCY8_9NOCA</name>
<dbReference type="EMBL" id="JBIRYO010000061">
    <property type="protein sequence ID" value="MFI2478798.1"/>
    <property type="molecule type" value="Genomic_DNA"/>
</dbReference>
<dbReference type="Gene3D" id="1.25.40.10">
    <property type="entry name" value="Tetratricopeptide repeat domain"/>
    <property type="match status" value="1"/>
</dbReference>
<dbReference type="InterPro" id="IPR058852">
    <property type="entry name" value="HTH_77"/>
</dbReference>
<gene>
    <name evidence="4" type="ORF">ACH49W_36165</name>
</gene>
<comment type="caution">
    <text evidence="4">The sequence shown here is derived from an EMBL/GenBank/DDBJ whole genome shotgun (WGS) entry which is preliminary data.</text>
</comment>
<evidence type="ECO:0000256" key="2">
    <source>
        <dbReference type="SAM" id="MobiDB-lite"/>
    </source>
</evidence>
<dbReference type="PANTHER" id="PTHR47691">
    <property type="entry name" value="REGULATOR-RELATED"/>
    <property type="match status" value="1"/>
</dbReference>
<dbReference type="InterPro" id="IPR002182">
    <property type="entry name" value="NB-ARC"/>
</dbReference>
<dbReference type="Pfam" id="PF25872">
    <property type="entry name" value="HTH_77"/>
    <property type="match status" value="1"/>
</dbReference>
<evidence type="ECO:0000256" key="1">
    <source>
        <dbReference type="PROSITE-ProRule" id="PRU00339"/>
    </source>
</evidence>
<dbReference type="Pfam" id="PF00196">
    <property type="entry name" value="GerE"/>
    <property type="match status" value="1"/>
</dbReference>
<dbReference type="InterPro" id="IPR027417">
    <property type="entry name" value="P-loop_NTPase"/>
</dbReference>
<dbReference type="Gene3D" id="1.10.10.10">
    <property type="entry name" value="Winged helix-like DNA-binding domain superfamily/Winged helix DNA-binding domain"/>
    <property type="match status" value="1"/>
</dbReference>
<feature type="region of interest" description="Disordered" evidence="2">
    <location>
        <begin position="30"/>
        <end position="52"/>
    </location>
</feature>
<evidence type="ECO:0000313" key="5">
    <source>
        <dbReference type="Proteomes" id="UP001611415"/>
    </source>
</evidence>
<dbReference type="InterPro" id="IPR011990">
    <property type="entry name" value="TPR-like_helical_dom_sf"/>
</dbReference>
<evidence type="ECO:0000259" key="3">
    <source>
        <dbReference type="PROSITE" id="PS50043"/>
    </source>
</evidence>
<dbReference type="Gene3D" id="3.40.50.300">
    <property type="entry name" value="P-loop containing nucleotide triphosphate hydrolases"/>
    <property type="match status" value="1"/>
</dbReference>
<feature type="non-terminal residue" evidence="4">
    <location>
        <position position="1"/>
    </location>
</feature>
<dbReference type="InterPro" id="IPR019734">
    <property type="entry name" value="TPR_rpt"/>
</dbReference>
<dbReference type="PROSITE" id="PS50005">
    <property type="entry name" value="TPR"/>
    <property type="match status" value="1"/>
</dbReference>
<dbReference type="SMART" id="SM00028">
    <property type="entry name" value="TPR"/>
    <property type="match status" value="3"/>
</dbReference>
<keyword evidence="4" id="KW-0067">ATP-binding</keyword>
<dbReference type="GO" id="GO:0005524">
    <property type="term" value="F:ATP binding"/>
    <property type="evidence" value="ECO:0007669"/>
    <property type="project" value="UniProtKB-KW"/>
</dbReference>
<sequence>QRPSAAALGEMIRQAQRHHGFAVDEMALQTEPSQQARKPSLRGWHPPAAPPVNRHVAGALPLELTSFVGRRAEVTELKNSLTAKRLMTLTGIGGVGKTRLALRAASDMRREFADGMWFVELADVSDPALLIAVVATALGLRDESTRPLSEVVAEFLSGREALLVLDNCEQVVVEVAKLVETWLQSCPNLRVLVTSREPLDVAGETVLRVPPLTVPDPDREPSLRGLPSYDAVTLFADRAAAVVRGFELTDDNKAAIARICARLDGLPLAIELAAARMRTMSPDQILQRLDDRYALLTRASRTAPTRQQTLRWCIDWSYGLCAPAEQRLWARLSVFAGGFELDAAEEICGADLVPEDPLDVLSSLVDKSILIRDESKSVVRFRMLETVRDYGRQKLRENGEYAELCCRHRDWYQRLALDAEAEWISDRQPYWQARLEREQPNLRIALEYCLADDSEQAAEAGLRTTSALLMFWSFRGVYGEARSWIERVLAHPARQSVTDRVKALYAGCVLAGMHGDLEVAATLAEQLRALAEQAPTPTTHALIAYGDGVLWLYRGELAAASASLEQAAEVFSSDQGGYLYVAALTVLGWVHEKAGDTERAMEYYRQVLSVTEACGESLFRSTALWGMGIAAWQQGERSTAIELLENALQINRRMGSPVNAALGLEALAWIAGDAGEAERAAVLLGAAEGLWRAMGNPASIFPMPRYHDECERRARAALGARRFGSAFRQGQAMSMEEAVSYAFGERPPDTTHASGQRVTLTKRERQVADLIAQGLTNKQIAVELTISPRTAQGHVEHILTKLGFTSRAQIAAWIAEDNERRKVRSS</sequence>
<dbReference type="InterPro" id="IPR036388">
    <property type="entry name" value="WH-like_DNA-bd_sf"/>
</dbReference>
<dbReference type="PROSITE" id="PS50043">
    <property type="entry name" value="HTH_LUXR_2"/>
    <property type="match status" value="1"/>
</dbReference>
<protein>
    <submittedName>
        <fullName evidence="4">ATP-binding protein</fullName>
    </submittedName>
</protein>
<dbReference type="Pfam" id="PF13176">
    <property type="entry name" value="TPR_7"/>
    <property type="match status" value="1"/>
</dbReference>
<dbReference type="PRINTS" id="PR00364">
    <property type="entry name" value="DISEASERSIST"/>
</dbReference>
<keyword evidence="5" id="KW-1185">Reference proteome</keyword>
<organism evidence="4 5">
    <name type="scientific">Nocardia xishanensis</name>
    <dbReference type="NCBI Taxonomy" id="238964"/>
    <lineage>
        <taxon>Bacteria</taxon>
        <taxon>Bacillati</taxon>
        <taxon>Actinomycetota</taxon>
        <taxon>Actinomycetes</taxon>
        <taxon>Mycobacteriales</taxon>
        <taxon>Nocardiaceae</taxon>
        <taxon>Nocardia</taxon>
    </lineage>
</organism>